<dbReference type="PROSITE" id="PS50088">
    <property type="entry name" value="ANK_REPEAT"/>
    <property type="match status" value="4"/>
</dbReference>
<dbReference type="InterPro" id="IPR002110">
    <property type="entry name" value="Ankyrin_rpt"/>
</dbReference>
<gene>
    <name evidence="4" type="ORF">MCOR_19054</name>
</gene>
<feature type="repeat" description="ANK" evidence="3">
    <location>
        <begin position="105"/>
        <end position="133"/>
    </location>
</feature>
<protein>
    <submittedName>
        <fullName evidence="4">Uncharacterized protein</fullName>
    </submittedName>
</protein>
<feature type="repeat" description="ANK" evidence="3">
    <location>
        <begin position="208"/>
        <end position="240"/>
    </location>
</feature>
<feature type="repeat" description="ANK" evidence="3">
    <location>
        <begin position="241"/>
        <end position="273"/>
    </location>
</feature>
<dbReference type="Pfam" id="PF13637">
    <property type="entry name" value="Ank_4"/>
    <property type="match status" value="1"/>
</dbReference>
<feature type="repeat" description="ANK" evidence="3">
    <location>
        <begin position="274"/>
        <end position="305"/>
    </location>
</feature>
<evidence type="ECO:0000256" key="1">
    <source>
        <dbReference type="ARBA" id="ARBA00022737"/>
    </source>
</evidence>
<dbReference type="PANTHER" id="PTHR24171:SF9">
    <property type="entry name" value="ANKYRIN REPEAT DOMAIN-CONTAINING PROTEIN 39"/>
    <property type="match status" value="1"/>
</dbReference>
<dbReference type="SUPFAM" id="SSF48403">
    <property type="entry name" value="Ankyrin repeat"/>
    <property type="match status" value="1"/>
</dbReference>
<dbReference type="SMART" id="SM00248">
    <property type="entry name" value="ANK"/>
    <property type="match status" value="6"/>
</dbReference>
<dbReference type="PROSITE" id="PS50297">
    <property type="entry name" value="ANK_REP_REGION"/>
    <property type="match status" value="4"/>
</dbReference>
<evidence type="ECO:0000256" key="3">
    <source>
        <dbReference type="PROSITE-ProRule" id="PRU00023"/>
    </source>
</evidence>
<organism evidence="4 5">
    <name type="scientific">Mytilus coruscus</name>
    <name type="common">Sea mussel</name>
    <dbReference type="NCBI Taxonomy" id="42192"/>
    <lineage>
        <taxon>Eukaryota</taxon>
        <taxon>Metazoa</taxon>
        <taxon>Spiralia</taxon>
        <taxon>Lophotrochozoa</taxon>
        <taxon>Mollusca</taxon>
        <taxon>Bivalvia</taxon>
        <taxon>Autobranchia</taxon>
        <taxon>Pteriomorphia</taxon>
        <taxon>Mytilida</taxon>
        <taxon>Mytiloidea</taxon>
        <taxon>Mytilidae</taxon>
        <taxon>Mytilinae</taxon>
        <taxon>Mytilus</taxon>
    </lineage>
</organism>
<dbReference type="Pfam" id="PF00023">
    <property type="entry name" value="Ank"/>
    <property type="match status" value="1"/>
</dbReference>
<keyword evidence="2 3" id="KW-0040">ANK repeat</keyword>
<evidence type="ECO:0000256" key="2">
    <source>
        <dbReference type="ARBA" id="ARBA00023043"/>
    </source>
</evidence>
<dbReference type="Pfam" id="PF12796">
    <property type="entry name" value="Ank_2"/>
    <property type="match status" value="1"/>
</dbReference>
<sequence>MNKALKYEPFLDVFIQLMTKKPYKDFKKTFLGHKFSFRGDCDHLINSQEKNEEAAYTYYDETFKRELLTDKREGEIEDKNLSYIIHNFDRIVSKSCADVNLADFDYEFPIYVASENRYYEIVKYLVQNGADVNKSIPNMYMISGCVPSLYIAAIQVYSGIVNCLVQNGADVDITGFCNMTPLFQASSGGFIVKILVESRADVNFCDNNNRSPLFVASEEGHSDIISYLIHNGGDVNMCDDYGTSPLLASIENGHLNVLQTLLNNNAQVNIQLSGKRLPFMFALMKGRVEIANFLLQNGADYKMKN</sequence>
<evidence type="ECO:0000313" key="4">
    <source>
        <dbReference type="EMBL" id="CAC5383290.1"/>
    </source>
</evidence>
<keyword evidence="5" id="KW-1185">Reference proteome</keyword>
<proteinExistence type="predicted"/>
<accession>A0A6J8BJH0</accession>
<evidence type="ECO:0000313" key="5">
    <source>
        <dbReference type="Proteomes" id="UP000507470"/>
    </source>
</evidence>
<dbReference type="PANTHER" id="PTHR24171">
    <property type="entry name" value="ANKYRIN REPEAT DOMAIN-CONTAINING PROTEIN 39-RELATED"/>
    <property type="match status" value="1"/>
</dbReference>
<reference evidence="4 5" key="1">
    <citation type="submission" date="2020-06" db="EMBL/GenBank/DDBJ databases">
        <authorList>
            <person name="Li R."/>
            <person name="Bekaert M."/>
        </authorList>
    </citation>
    <scope>NUCLEOTIDE SEQUENCE [LARGE SCALE GENOMIC DNA]</scope>
    <source>
        <strain evidence="5">wild</strain>
    </source>
</reference>
<keyword evidence="1" id="KW-0677">Repeat</keyword>
<dbReference type="EMBL" id="CACVKT020003357">
    <property type="protein sequence ID" value="CAC5383290.1"/>
    <property type="molecule type" value="Genomic_DNA"/>
</dbReference>
<dbReference type="InterPro" id="IPR036770">
    <property type="entry name" value="Ankyrin_rpt-contain_sf"/>
</dbReference>
<dbReference type="AlphaFoldDB" id="A0A6J8BJH0"/>
<name>A0A6J8BJH0_MYTCO</name>
<dbReference type="Gene3D" id="1.25.40.20">
    <property type="entry name" value="Ankyrin repeat-containing domain"/>
    <property type="match status" value="2"/>
</dbReference>
<dbReference type="Proteomes" id="UP000507470">
    <property type="component" value="Unassembled WGS sequence"/>
</dbReference>
<dbReference type="OrthoDB" id="539213at2759"/>